<keyword evidence="2" id="KW-0472">Membrane</keyword>
<dbReference type="InterPro" id="IPR007110">
    <property type="entry name" value="Ig-like_dom"/>
</dbReference>
<evidence type="ECO:0000313" key="4">
    <source>
        <dbReference type="EMBL" id="KAG9509372.1"/>
    </source>
</evidence>
<dbReference type="EMBL" id="JAIFTH010000514">
    <property type="protein sequence ID" value="KAG9509372.1"/>
    <property type="molecule type" value="Genomic_DNA"/>
</dbReference>
<feature type="non-terminal residue" evidence="4">
    <location>
        <position position="1"/>
    </location>
</feature>
<proteinExistence type="predicted"/>
<dbReference type="Gene3D" id="2.60.40.10">
    <property type="entry name" value="Immunoglobulins"/>
    <property type="match status" value="1"/>
</dbReference>
<dbReference type="PROSITE" id="PS50835">
    <property type="entry name" value="IG_LIKE"/>
    <property type="match status" value="1"/>
</dbReference>
<dbReference type="InterPro" id="IPR013783">
    <property type="entry name" value="Ig-like_fold"/>
</dbReference>
<organism evidence="4 5">
    <name type="scientific">Fragariocoptes setiger</name>
    <dbReference type="NCBI Taxonomy" id="1670756"/>
    <lineage>
        <taxon>Eukaryota</taxon>
        <taxon>Metazoa</taxon>
        <taxon>Ecdysozoa</taxon>
        <taxon>Arthropoda</taxon>
        <taxon>Chelicerata</taxon>
        <taxon>Arachnida</taxon>
        <taxon>Acari</taxon>
        <taxon>Acariformes</taxon>
        <taxon>Trombidiformes</taxon>
        <taxon>Prostigmata</taxon>
        <taxon>Eupodina</taxon>
        <taxon>Eriophyoidea</taxon>
        <taxon>Phytoptidae</taxon>
        <taxon>Fragariocoptes</taxon>
    </lineage>
</organism>
<sequence>MNFTIRNYATLWLMFITLTIVIYHLTDARSGKMRRRKLRKENSPRFFLVSNSKRKDYYNNTNGAEIISSTYFDHEFELGYRIALVCIAKGDPLPRITWSKDGNELVAHPFARVIEWRLNETLIKSKLEIDPTRQMDAGTYECHANNPFALDRRIFKADF</sequence>
<dbReference type="InterPro" id="IPR036179">
    <property type="entry name" value="Ig-like_dom_sf"/>
</dbReference>
<reference evidence="4 5" key="1">
    <citation type="submission" date="2020-10" db="EMBL/GenBank/DDBJ databases">
        <authorList>
            <person name="Klimov P.B."/>
            <person name="Dyachkov S.M."/>
            <person name="Chetverikov P.E."/>
        </authorList>
    </citation>
    <scope>NUCLEOTIDE SEQUENCE [LARGE SCALE GENOMIC DNA]</scope>
    <source>
        <strain evidence="4">BMOC 18-1129-001#AD2665</strain>
        <tissue evidence="4">Entire mites</tissue>
    </source>
</reference>
<evidence type="ECO:0000313" key="5">
    <source>
        <dbReference type="Proteomes" id="UP000825002"/>
    </source>
</evidence>
<dbReference type="InterPro" id="IPR003598">
    <property type="entry name" value="Ig_sub2"/>
</dbReference>
<evidence type="ECO:0000256" key="1">
    <source>
        <dbReference type="ARBA" id="ARBA00023319"/>
    </source>
</evidence>
<keyword evidence="2" id="KW-1133">Transmembrane helix</keyword>
<feature type="transmembrane region" description="Helical" evidence="2">
    <location>
        <begin position="6"/>
        <end position="26"/>
    </location>
</feature>
<keyword evidence="5" id="KW-1185">Reference proteome</keyword>
<comment type="caution">
    <text evidence="4">The sequence shown here is derived from an EMBL/GenBank/DDBJ whole genome shotgun (WGS) entry which is preliminary data.</text>
</comment>
<dbReference type="SUPFAM" id="SSF48726">
    <property type="entry name" value="Immunoglobulin"/>
    <property type="match status" value="1"/>
</dbReference>
<dbReference type="CDD" id="cd00096">
    <property type="entry name" value="Ig"/>
    <property type="match status" value="1"/>
</dbReference>
<evidence type="ECO:0000259" key="3">
    <source>
        <dbReference type="PROSITE" id="PS50835"/>
    </source>
</evidence>
<dbReference type="PANTHER" id="PTHR10075">
    <property type="entry name" value="BASIGIN RELATED"/>
    <property type="match status" value="1"/>
</dbReference>
<keyword evidence="1" id="KW-0393">Immunoglobulin domain</keyword>
<dbReference type="Proteomes" id="UP000825002">
    <property type="component" value="Unassembled WGS sequence"/>
</dbReference>
<gene>
    <name evidence="4" type="primary">oig-4</name>
    <name evidence="4" type="ORF">GZH46_02115</name>
</gene>
<evidence type="ECO:0000256" key="2">
    <source>
        <dbReference type="SAM" id="Phobius"/>
    </source>
</evidence>
<dbReference type="SMART" id="SM00408">
    <property type="entry name" value="IGc2"/>
    <property type="match status" value="1"/>
</dbReference>
<dbReference type="PANTHER" id="PTHR10075:SF14">
    <property type="entry name" value="CELL ADHESION MOLECULE DSCAM2-RELATED"/>
    <property type="match status" value="1"/>
</dbReference>
<keyword evidence="2" id="KW-0812">Transmembrane</keyword>
<name>A0ABQ7S7I2_9ACAR</name>
<protein>
    <submittedName>
        <fullName evidence="4">Immunoglobulin domain-containing protein oig-4</fullName>
    </submittedName>
</protein>
<feature type="domain" description="Ig-like" evidence="3">
    <location>
        <begin position="44"/>
        <end position="146"/>
    </location>
</feature>
<accession>A0ABQ7S7I2</accession>
<dbReference type="Pfam" id="PF13927">
    <property type="entry name" value="Ig_3"/>
    <property type="match status" value="1"/>
</dbReference>